<keyword evidence="3 5" id="KW-0732">Signal</keyword>
<comment type="subunit">
    <text evidence="5">The Tol-Pal system is composed of five core proteins: the inner membrane proteins TolA, TolQ and TolR, the periplasmic protein TolB and the outer membrane protein Pal. They form a network linking the inner and outer membranes and the peptidoglycan layer.</text>
</comment>
<feature type="domain" description="TolB N-terminal" evidence="6">
    <location>
        <begin position="29"/>
        <end position="133"/>
    </location>
</feature>
<dbReference type="OrthoDB" id="9802240at2"/>
<dbReference type="PANTHER" id="PTHR36842">
    <property type="entry name" value="PROTEIN TOLB HOMOLOG"/>
    <property type="match status" value="1"/>
</dbReference>
<reference evidence="7 8" key="1">
    <citation type="submission" date="2016-08" db="EMBL/GenBank/DDBJ databases">
        <authorList>
            <person name="Seilhamer J.J."/>
        </authorList>
    </citation>
    <scope>NUCLEOTIDE SEQUENCE [LARGE SCALE GENOMIC DNA]</scope>
    <source>
        <strain evidence="7 8">PH27A</strain>
    </source>
</reference>
<dbReference type="SUPFAM" id="SSF52964">
    <property type="entry name" value="TolB, N-terminal domain"/>
    <property type="match status" value="1"/>
</dbReference>
<evidence type="ECO:0000256" key="3">
    <source>
        <dbReference type="ARBA" id="ARBA00022729"/>
    </source>
</evidence>
<dbReference type="Pfam" id="PF07676">
    <property type="entry name" value="PD40"/>
    <property type="match status" value="4"/>
</dbReference>
<comment type="similarity">
    <text evidence="2 5">Belongs to the TolB family.</text>
</comment>
<protein>
    <recommendedName>
        <fullName evidence="5">Tol-Pal system protein TolB</fullName>
    </recommendedName>
</protein>
<dbReference type="GO" id="GO:0042597">
    <property type="term" value="C:periplasmic space"/>
    <property type="evidence" value="ECO:0007669"/>
    <property type="project" value="UniProtKB-SubCell"/>
</dbReference>
<comment type="function">
    <text evidence="5">Part of the Tol-Pal system, which plays a role in outer membrane invagination during cell division and is important for maintaining outer membrane integrity.</text>
</comment>
<proteinExistence type="inferred from homology"/>
<dbReference type="AlphaFoldDB" id="A0A1E2VEI9"/>
<dbReference type="InterPro" id="IPR011042">
    <property type="entry name" value="6-blade_b-propeller_TolB-like"/>
</dbReference>
<dbReference type="PANTHER" id="PTHR36842:SF1">
    <property type="entry name" value="PROTEIN TOLB"/>
    <property type="match status" value="1"/>
</dbReference>
<keyword evidence="5" id="KW-0132">Cell division</keyword>
<organism evidence="7 8">
    <name type="scientific">Terasakiispira papahanaumokuakeensis</name>
    <dbReference type="NCBI Taxonomy" id="197479"/>
    <lineage>
        <taxon>Bacteria</taxon>
        <taxon>Pseudomonadati</taxon>
        <taxon>Pseudomonadota</taxon>
        <taxon>Gammaproteobacteria</taxon>
        <taxon>Oceanospirillales</taxon>
        <taxon>Terasakiispira</taxon>
    </lineage>
</organism>
<keyword evidence="4 5" id="KW-0574">Periplasm</keyword>
<keyword evidence="8" id="KW-1185">Reference proteome</keyword>
<dbReference type="GO" id="GO:0017038">
    <property type="term" value="P:protein import"/>
    <property type="evidence" value="ECO:0007669"/>
    <property type="project" value="InterPro"/>
</dbReference>
<dbReference type="Gene3D" id="3.40.50.10070">
    <property type="entry name" value="TolB, N-terminal domain"/>
    <property type="match status" value="1"/>
</dbReference>
<dbReference type="InterPro" id="IPR007195">
    <property type="entry name" value="TolB_N"/>
</dbReference>
<dbReference type="NCBIfam" id="TIGR02800">
    <property type="entry name" value="propeller_TolB"/>
    <property type="match status" value="1"/>
</dbReference>
<dbReference type="EMBL" id="MDTQ01000001">
    <property type="protein sequence ID" value="ODC05272.1"/>
    <property type="molecule type" value="Genomic_DNA"/>
</dbReference>
<dbReference type="Pfam" id="PF04052">
    <property type="entry name" value="TolB_N"/>
    <property type="match status" value="1"/>
</dbReference>
<dbReference type="SUPFAM" id="SSF69304">
    <property type="entry name" value="Tricorn protease N-terminal domain"/>
    <property type="match status" value="1"/>
</dbReference>
<dbReference type="Proteomes" id="UP000094291">
    <property type="component" value="Unassembled WGS sequence"/>
</dbReference>
<evidence type="ECO:0000256" key="1">
    <source>
        <dbReference type="ARBA" id="ARBA00004418"/>
    </source>
</evidence>
<dbReference type="InterPro" id="IPR011659">
    <property type="entry name" value="WD40"/>
</dbReference>
<evidence type="ECO:0000313" key="7">
    <source>
        <dbReference type="EMBL" id="ODC05272.1"/>
    </source>
</evidence>
<keyword evidence="5" id="KW-0131">Cell cycle</keyword>
<accession>A0A1E2VEI9</accession>
<evidence type="ECO:0000256" key="2">
    <source>
        <dbReference type="ARBA" id="ARBA00009820"/>
    </source>
</evidence>
<dbReference type="HAMAP" id="MF_00671">
    <property type="entry name" value="TolB"/>
    <property type="match status" value="1"/>
</dbReference>
<dbReference type="Gene3D" id="2.120.10.30">
    <property type="entry name" value="TolB, C-terminal domain"/>
    <property type="match status" value="1"/>
</dbReference>
<evidence type="ECO:0000313" key="8">
    <source>
        <dbReference type="Proteomes" id="UP000094291"/>
    </source>
</evidence>
<gene>
    <name evidence="5" type="primary">tolB</name>
    <name evidence="7" type="ORF">BFW38_07570</name>
</gene>
<sequence length="439" mass="49611">MYLQALKWPYWVLLCLIYIAWATPAFADLRLEITQGNDRAAPIAVVPFDWQGSGMLPEDIAKVVGNDLARTPYFDPMPRENLISLPSRQEDVIYRDWRMVKANYVLIGRVKAQENNELLIQYELYDVLKQERMLAEQVRGKVQELRSRAHFISDRVYQAVTGERGIFSTRIAYVTAQRRGPGAYDFQLNVADADGRRAKAILSSRHPILSPNWAPDGRRLAYVSFETGRAAIFVQNVATGKRYQLTDFRGLNGAPSWSPDGQKIAMTLSKDGNPEIYIYDMNQNRLRRVTRHYAIDTEPSWSPDGQRLLFTSSRSGGPQIYEVEVNSGDVRRLTYDGNYNARASYSPKGDEIFIVHREEGFLNFHIAAMNLDSGRLRSLTSMPLDESPSVAPNGSMVIYAMQKGGKGVLGVVSTDGRVQYQLPAIEGDVREPAWSPYLN</sequence>
<name>A0A1E2VEI9_9GAMM</name>
<dbReference type="GO" id="GO:0051301">
    <property type="term" value="P:cell division"/>
    <property type="evidence" value="ECO:0007669"/>
    <property type="project" value="UniProtKB-UniRule"/>
</dbReference>
<comment type="caution">
    <text evidence="7">The sequence shown here is derived from an EMBL/GenBank/DDBJ whole genome shotgun (WGS) entry which is preliminary data.</text>
</comment>
<evidence type="ECO:0000256" key="5">
    <source>
        <dbReference type="HAMAP-Rule" id="MF_00671"/>
    </source>
</evidence>
<evidence type="ECO:0000259" key="6">
    <source>
        <dbReference type="Pfam" id="PF04052"/>
    </source>
</evidence>
<dbReference type="InterPro" id="IPR014167">
    <property type="entry name" value="Tol-Pal_TolB"/>
</dbReference>
<dbReference type="STRING" id="197479.BFW38_07570"/>
<comment type="subcellular location">
    <subcellularLocation>
        <location evidence="1 5">Periplasm</location>
    </subcellularLocation>
</comment>
<evidence type="ECO:0000256" key="4">
    <source>
        <dbReference type="ARBA" id="ARBA00022764"/>
    </source>
</evidence>